<dbReference type="SUPFAM" id="SSF52540">
    <property type="entry name" value="P-loop containing nucleoside triphosphate hydrolases"/>
    <property type="match status" value="1"/>
</dbReference>
<dbReference type="Pfam" id="PF00005">
    <property type="entry name" value="ABC_tran"/>
    <property type="match status" value="1"/>
</dbReference>
<comment type="similarity">
    <text evidence="1">Belongs to the ABC transporter superfamily.</text>
</comment>
<dbReference type="PANTHER" id="PTHR42798:SF7">
    <property type="entry name" value="ALPHA-D-RIBOSE 1-METHYLPHOSPHONATE 5-TRIPHOSPHATE SYNTHASE SUBUNIT PHNL"/>
    <property type="match status" value="1"/>
</dbReference>
<evidence type="ECO:0000313" key="5">
    <source>
        <dbReference type="EMBL" id="PFC69402.1"/>
    </source>
</evidence>
<reference evidence="5 6" key="1">
    <citation type="submission" date="2017-09" db="EMBL/GenBank/DDBJ databases">
        <title>Large-scale bioinformatics analysis of Bacillus genomes uncovers conserved roles of natural products in bacterial physiology.</title>
        <authorList>
            <consortium name="Agbiome Team Llc"/>
            <person name="Bleich R.M."/>
            <person name="Grubbs K.J."/>
            <person name="Santa Maria K.C."/>
            <person name="Allen S.E."/>
            <person name="Farag S."/>
            <person name="Shank E.A."/>
            <person name="Bowers A."/>
        </authorList>
    </citation>
    <scope>NUCLEOTIDE SEQUENCE [LARGE SCALE GENOMIC DNA]</scope>
    <source>
        <strain evidence="5 6">AFS025165</strain>
    </source>
</reference>
<organism evidence="5 6">
    <name type="scientific">Bacillus cereus</name>
    <dbReference type="NCBI Taxonomy" id="1396"/>
    <lineage>
        <taxon>Bacteria</taxon>
        <taxon>Bacillati</taxon>
        <taxon>Bacillota</taxon>
        <taxon>Bacilli</taxon>
        <taxon>Bacillales</taxon>
        <taxon>Bacillaceae</taxon>
        <taxon>Bacillus</taxon>
        <taxon>Bacillus cereus group</taxon>
    </lineage>
</organism>
<dbReference type="Proteomes" id="UP000220226">
    <property type="component" value="Unassembled WGS sequence"/>
</dbReference>
<keyword evidence="4 5" id="KW-0067">ATP-binding</keyword>
<dbReference type="AlphaFoldDB" id="A0A2B2EKU5"/>
<comment type="caution">
    <text evidence="5">The sequence shown here is derived from an EMBL/GenBank/DDBJ whole genome shotgun (WGS) entry which is preliminary data.</text>
</comment>
<evidence type="ECO:0000256" key="2">
    <source>
        <dbReference type="ARBA" id="ARBA00022448"/>
    </source>
</evidence>
<accession>A0A2B2EKU5</accession>
<dbReference type="InterPro" id="IPR017911">
    <property type="entry name" value="MacB-like_ATP-bd"/>
</dbReference>
<dbReference type="FunFam" id="3.40.50.300:FF:000032">
    <property type="entry name" value="Export ABC transporter ATP-binding protein"/>
    <property type="match status" value="1"/>
</dbReference>
<dbReference type="InterPro" id="IPR003439">
    <property type="entry name" value="ABC_transporter-like_ATP-bd"/>
</dbReference>
<evidence type="ECO:0000313" key="6">
    <source>
        <dbReference type="Proteomes" id="UP000220226"/>
    </source>
</evidence>
<dbReference type="RefSeq" id="WP_097949943.1">
    <property type="nucleotide sequence ID" value="NZ_NTQT01000050.1"/>
</dbReference>
<dbReference type="PANTHER" id="PTHR42798">
    <property type="entry name" value="LIPOPROTEIN-RELEASING SYSTEM ATP-BINDING PROTEIN LOLD"/>
    <property type="match status" value="1"/>
</dbReference>
<dbReference type="PROSITE" id="PS50893">
    <property type="entry name" value="ABC_TRANSPORTER_2"/>
    <property type="match status" value="1"/>
</dbReference>
<evidence type="ECO:0000256" key="4">
    <source>
        <dbReference type="ARBA" id="ARBA00022840"/>
    </source>
</evidence>
<dbReference type="GO" id="GO:0016887">
    <property type="term" value="F:ATP hydrolysis activity"/>
    <property type="evidence" value="ECO:0007669"/>
    <property type="project" value="InterPro"/>
</dbReference>
<dbReference type="InterPro" id="IPR027417">
    <property type="entry name" value="P-loop_NTPase"/>
</dbReference>
<name>A0A2B2EKU5_BACCE</name>
<gene>
    <name evidence="5" type="ORF">CN290_30960</name>
</gene>
<dbReference type="CDD" id="cd03255">
    <property type="entry name" value="ABC_MJ0796_LolCDE_FtsE"/>
    <property type="match status" value="1"/>
</dbReference>
<evidence type="ECO:0000256" key="3">
    <source>
        <dbReference type="ARBA" id="ARBA00022741"/>
    </source>
</evidence>
<dbReference type="EMBL" id="NTQT01000050">
    <property type="protein sequence ID" value="PFC69402.1"/>
    <property type="molecule type" value="Genomic_DNA"/>
</dbReference>
<keyword evidence="3" id="KW-0547">Nucleotide-binding</keyword>
<protein>
    <submittedName>
        <fullName evidence="5">Bacitracin ABC transporter ATP-binding protein</fullName>
    </submittedName>
</protein>
<dbReference type="GO" id="GO:0005524">
    <property type="term" value="F:ATP binding"/>
    <property type="evidence" value="ECO:0007669"/>
    <property type="project" value="UniProtKB-KW"/>
</dbReference>
<sequence length="248" mass="27406">MSILTVRNLSKIYNTGEVSYKALSNIDLTIQKGEFVGIMGASGSGKSTLLNMISTIDAPTSGEVFINEKNPHCLSSNDLALFRRRELGFVFQSFNLMNTLTVKENIVLPLTLDNVSLNEMNKKVEVISKKLGIEQILNKRTYEISGGQAQRTAIARALIHSPQLILADEPTGNLDSKAANDVMELLKKLNQDQQVTMMLVTHDPVAASYCDRVIFITDGSFYNEIYCGDNRSKFHKNITDVLSLLGGN</sequence>
<keyword evidence="2" id="KW-0813">Transport</keyword>
<evidence type="ECO:0000256" key="1">
    <source>
        <dbReference type="ARBA" id="ARBA00005417"/>
    </source>
</evidence>
<dbReference type="GO" id="GO:0022857">
    <property type="term" value="F:transmembrane transporter activity"/>
    <property type="evidence" value="ECO:0007669"/>
    <property type="project" value="UniProtKB-ARBA"/>
</dbReference>
<dbReference type="InterPro" id="IPR003593">
    <property type="entry name" value="AAA+_ATPase"/>
</dbReference>
<dbReference type="GO" id="GO:0098796">
    <property type="term" value="C:membrane protein complex"/>
    <property type="evidence" value="ECO:0007669"/>
    <property type="project" value="UniProtKB-ARBA"/>
</dbReference>
<dbReference type="Gene3D" id="3.40.50.300">
    <property type="entry name" value="P-loop containing nucleotide triphosphate hydrolases"/>
    <property type="match status" value="1"/>
</dbReference>
<proteinExistence type="inferred from homology"/>
<dbReference type="SMART" id="SM00382">
    <property type="entry name" value="AAA"/>
    <property type="match status" value="1"/>
</dbReference>